<keyword evidence="3" id="KW-1185">Reference proteome</keyword>
<feature type="region of interest" description="Disordered" evidence="1">
    <location>
        <begin position="69"/>
        <end position="88"/>
    </location>
</feature>
<evidence type="ECO:0000313" key="3">
    <source>
        <dbReference type="Proteomes" id="UP000557872"/>
    </source>
</evidence>
<gene>
    <name evidence="2" type="ORF">HW115_06470</name>
</gene>
<organism evidence="2 3">
    <name type="scientific">Oceaniferula marina</name>
    <dbReference type="NCBI Taxonomy" id="2748318"/>
    <lineage>
        <taxon>Bacteria</taxon>
        <taxon>Pseudomonadati</taxon>
        <taxon>Verrucomicrobiota</taxon>
        <taxon>Verrucomicrobiia</taxon>
        <taxon>Verrucomicrobiales</taxon>
        <taxon>Verrucomicrobiaceae</taxon>
        <taxon>Oceaniferula</taxon>
    </lineage>
</organism>
<dbReference type="EMBL" id="JACBAZ010000002">
    <property type="protein sequence ID" value="NWK55247.1"/>
    <property type="molecule type" value="Genomic_DNA"/>
</dbReference>
<dbReference type="Proteomes" id="UP000557872">
    <property type="component" value="Unassembled WGS sequence"/>
</dbReference>
<protein>
    <submittedName>
        <fullName evidence="2">Uncharacterized protein</fullName>
    </submittedName>
</protein>
<proteinExistence type="predicted"/>
<accession>A0A851GJG5</accession>
<feature type="compositionally biased region" description="Polar residues" evidence="1">
    <location>
        <begin position="69"/>
        <end position="79"/>
    </location>
</feature>
<evidence type="ECO:0000256" key="1">
    <source>
        <dbReference type="SAM" id="MobiDB-lite"/>
    </source>
</evidence>
<comment type="caution">
    <text evidence="2">The sequence shown here is derived from an EMBL/GenBank/DDBJ whole genome shotgun (WGS) entry which is preliminary data.</text>
</comment>
<reference evidence="2 3" key="1">
    <citation type="submission" date="2020-07" db="EMBL/GenBank/DDBJ databases">
        <title>Roseicoccus Jingziensis gen. nov., sp. nov., isolated from coastal seawater.</title>
        <authorList>
            <person name="Feng X."/>
        </authorList>
    </citation>
    <scope>NUCLEOTIDE SEQUENCE [LARGE SCALE GENOMIC DNA]</scope>
    <source>
        <strain evidence="2 3">N1E253</strain>
    </source>
</reference>
<evidence type="ECO:0000313" key="2">
    <source>
        <dbReference type="EMBL" id="NWK55247.1"/>
    </source>
</evidence>
<dbReference type="RefSeq" id="WP_178931774.1">
    <property type="nucleotide sequence ID" value="NZ_JACBAZ010000002.1"/>
</dbReference>
<dbReference type="AlphaFoldDB" id="A0A851GJG5"/>
<sequence>MKVLTQSNKALNGKSQTTHNEKIINLLLSDGLENSLSKIAELFLNAAMLLERIHHIGAGPYERNAEQRTANACDTLNSQIKRRTRVPQ</sequence>
<name>A0A851GJG5_9BACT</name>